<accession>A0A848KFY5</accession>
<evidence type="ECO:0000256" key="1">
    <source>
        <dbReference type="SAM" id="MobiDB-lite"/>
    </source>
</evidence>
<dbReference type="RefSeq" id="WP_169588634.1">
    <property type="nucleotide sequence ID" value="NZ_VCQU01000005.1"/>
</dbReference>
<reference evidence="3 4" key="2">
    <citation type="submission" date="2020-06" db="EMBL/GenBank/DDBJ databases">
        <title>Antribacter stalactiti gen. nov., sp. nov., a new member of the family Nacardiaceae isolated from a cave.</title>
        <authorList>
            <person name="Kim I.S."/>
        </authorList>
    </citation>
    <scope>NUCLEOTIDE SEQUENCE [LARGE SCALE GENOMIC DNA]</scope>
    <source>
        <strain evidence="3 4">YC2-7</strain>
    </source>
</reference>
<name>A0A848KFY5_9NOCA</name>
<evidence type="ECO:0000259" key="2">
    <source>
        <dbReference type="SMART" id="SM00833"/>
    </source>
</evidence>
<dbReference type="EMBL" id="VCQU01000005">
    <property type="protein sequence ID" value="NMN96578.1"/>
    <property type="molecule type" value="Genomic_DNA"/>
</dbReference>
<dbReference type="InterPro" id="IPR027417">
    <property type="entry name" value="P-loop_NTPase"/>
</dbReference>
<dbReference type="NCBIfam" id="NF047431">
    <property type="entry name" value="hiber_recruit"/>
    <property type="match status" value="1"/>
</dbReference>
<organism evidence="3 4">
    <name type="scientific">Antrihabitans stalactiti</name>
    <dbReference type="NCBI Taxonomy" id="2584121"/>
    <lineage>
        <taxon>Bacteria</taxon>
        <taxon>Bacillati</taxon>
        <taxon>Actinomycetota</taxon>
        <taxon>Actinomycetes</taxon>
        <taxon>Mycobacteriales</taxon>
        <taxon>Nocardiaceae</taxon>
        <taxon>Antrihabitans</taxon>
    </lineage>
</organism>
<dbReference type="Pfam" id="PF07683">
    <property type="entry name" value="CobW_C"/>
    <property type="match status" value="1"/>
</dbReference>
<evidence type="ECO:0000313" key="3">
    <source>
        <dbReference type="EMBL" id="NMN96578.1"/>
    </source>
</evidence>
<dbReference type="Pfam" id="PF02492">
    <property type="entry name" value="cobW"/>
    <property type="match status" value="1"/>
</dbReference>
<proteinExistence type="predicted"/>
<dbReference type="PANTHER" id="PTHR43603:SF1">
    <property type="entry name" value="ZINC-REGULATED GTPASE METALLOPROTEIN ACTIVATOR 1"/>
    <property type="match status" value="1"/>
</dbReference>
<dbReference type="AlphaFoldDB" id="A0A848KFY5"/>
<gene>
    <name evidence="3" type="ORF">FGL95_16175</name>
</gene>
<dbReference type="Proteomes" id="UP000535543">
    <property type="component" value="Unassembled WGS sequence"/>
</dbReference>
<dbReference type="PANTHER" id="PTHR43603">
    <property type="entry name" value="COBW DOMAIN-CONTAINING PROTEIN DDB_G0274527"/>
    <property type="match status" value="1"/>
</dbReference>
<dbReference type="Gene3D" id="3.40.50.300">
    <property type="entry name" value="P-loop containing nucleotide triphosphate hydrolases"/>
    <property type="match status" value="1"/>
</dbReference>
<protein>
    <submittedName>
        <fullName evidence="3">Cobalamin biosynthesis protein CobW</fullName>
    </submittedName>
</protein>
<reference evidence="3 4" key="1">
    <citation type="submission" date="2019-05" db="EMBL/GenBank/DDBJ databases">
        <authorList>
            <person name="Lee S.D."/>
        </authorList>
    </citation>
    <scope>NUCLEOTIDE SEQUENCE [LARGE SCALE GENOMIC DNA]</scope>
    <source>
        <strain evidence="3 4">YC2-7</strain>
    </source>
</reference>
<dbReference type="InterPro" id="IPR051927">
    <property type="entry name" value="Zn_Chap_cDPG_Synth"/>
</dbReference>
<dbReference type="SUPFAM" id="SSF90002">
    <property type="entry name" value="Hypothetical protein YjiA, C-terminal domain"/>
    <property type="match status" value="1"/>
</dbReference>
<dbReference type="SMART" id="SM00833">
    <property type="entry name" value="CobW_C"/>
    <property type="match status" value="1"/>
</dbReference>
<keyword evidence="4" id="KW-1185">Reference proteome</keyword>
<sequence length="421" mass="45296">MLNENRYRLRTPVVIVAGWSGATEAAVKSLVDGGTVVVAHDLDRVHDGIVRRTVTTKTSQRSSILELAHGCVTCTLREDLLPMLRKLSRRSSVQRIVLALDRVLEPEAVCWAIEHVAVAGVVGQLDGPAIDDVRVEAVLTCIDAATWLADATTDDVLADRGVRSGAADDRTVAQLVVGQVGFADALVISGAPTDPWEEAQLTAVLARLAPRAPIVWAGSNNEVDAETLLRSVPADSRRAQIDDAHGPLLRGQPPLGSDGSVEIVEFTADRPFHPDRFHDAIDTLLDGVVTAHGRVWVATQPDRALWLQSAGGGLRIGDGGRWLAAMTAAEQGQVTPDRIAMAAARWDDRFGDRDTSIVALVHAADPSEITRAMQWALVTDEELRRESEWPQWHDPFGSGHEDPCGTSESPYRGSTRGSGNG</sequence>
<feature type="domain" description="CobW C-terminal" evidence="2">
    <location>
        <begin position="261"/>
        <end position="377"/>
    </location>
</feature>
<feature type="region of interest" description="Disordered" evidence="1">
    <location>
        <begin position="386"/>
        <end position="421"/>
    </location>
</feature>
<dbReference type="InterPro" id="IPR011629">
    <property type="entry name" value="CobW-like_C"/>
</dbReference>
<comment type="caution">
    <text evidence="3">The sequence shown here is derived from an EMBL/GenBank/DDBJ whole genome shotgun (WGS) entry which is preliminary data.</text>
</comment>
<dbReference type="InterPro" id="IPR003495">
    <property type="entry name" value="CobW/HypB/UreG_nucleotide-bd"/>
</dbReference>
<evidence type="ECO:0000313" key="4">
    <source>
        <dbReference type="Proteomes" id="UP000535543"/>
    </source>
</evidence>